<evidence type="ECO:0000256" key="5">
    <source>
        <dbReference type="HAMAP-Rule" id="MF_00902"/>
    </source>
</evidence>
<evidence type="ECO:0000256" key="1">
    <source>
        <dbReference type="ARBA" id="ARBA00004141"/>
    </source>
</evidence>
<feature type="transmembrane region" description="Helical" evidence="5">
    <location>
        <begin position="117"/>
        <end position="143"/>
    </location>
</feature>
<feature type="transmembrane region" description="Helical" evidence="5">
    <location>
        <begin position="163"/>
        <end position="190"/>
    </location>
</feature>
<dbReference type="GO" id="GO:0009977">
    <property type="term" value="F:proton motive force dependent protein transmembrane transporter activity"/>
    <property type="evidence" value="ECO:0007669"/>
    <property type="project" value="TreeGrafter"/>
</dbReference>
<evidence type="ECO:0000256" key="3">
    <source>
        <dbReference type="ARBA" id="ARBA00022989"/>
    </source>
</evidence>
<keyword evidence="7" id="KW-1185">Reference proteome</keyword>
<comment type="subunit">
    <text evidence="5">The Tat system comprises two distinct complexes: a TatABC complex, containing multiple copies of TatA, TatB and TatC subunits, and a separate TatA complex, containing only TatA subunits. Substrates initially bind to the TatABC complex, which probably triggers association of the separate TatA complex to form the active translocon.</text>
</comment>
<keyword evidence="5" id="KW-1003">Cell membrane</keyword>
<dbReference type="GO" id="GO:0043953">
    <property type="term" value="P:protein transport by the Tat complex"/>
    <property type="evidence" value="ECO:0007669"/>
    <property type="project" value="UniProtKB-UniRule"/>
</dbReference>
<dbReference type="Proteomes" id="UP000254601">
    <property type="component" value="Unassembled WGS sequence"/>
</dbReference>
<keyword evidence="3 5" id="KW-1133">Transmembrane helix</keyword>
<dbReference type="InterPro" id="IPR002033">
    <property type="entry name" value="TatC"/>
</dbReference>
<keyword evidence="5" id="KW-0811">Translocation</keyword>
<dbReference type="AlphaFoldDB" id="A0A380N0E2"/>
<keyword evidence="4 5" id="KW-0472">Membrane</keyword>
<dbReference type="PANTHER" id="PTHR30371:SF0">
    <property type="entry name" value="SEC-INDEPENDENT PROTEIN TRANSLOCASE PROTEIN TATC, CHLOROPLASTIC-RELATED"/>
    <property type="match status" value="1"/>
</dbReference>
<dbReference type="NCBIfam" id="TIGR00945">
    <property type="entry name" value="tatC"/>
    <property type="match status" value="1"/>
</dbReference>
<keyword evidence="2 5" id="KW-0812">Transmembrane</keyword>
<feature type="transmembrane region" description="Helical" evidence="5">
    <location>
        <begin position="225"/>
        <end position="245"/>
    </location>
</feature>
<name>A0A380N0E2_9GAMM</name>
<comment type="subcellular location">
    <subcellularLocation>
        <location evidence="5">Cell membrane</location>
        <topology evidence="5">Multi-pass membrane protein</topology>
    </subcellularLocation>
    <subcellularLocation>
        <location evidence="1">Membrane</location>
        <topology evidence="1">Multi-pass membrane protein</topology>
    </subcellularLocation>
</comment>
<keyword evidence="5" id="KW-0653">Protein transport</keyword>
<dbReference type="EMBL" id="UHIC01000001">
    <property type="protein sequence ID" value="SUO97217.1"/>
    <property type="molecule type" value="Genomic_DNA"/>
</dbReference>
<accession>A0A380N0E2</accession>
<reference evidence="6 7" key="1">
    <citation type="submission" date="2018-06" db="EMBL/GenBank/DDBJ databases">
        <authorList>
            <consortium name="Pathogen Informatics"/>
            <person name="Doyle S."/>
        </authorList>
    </citation>
    <scope>NUCLEOTIDE SEQUENCE [LARGE SCALE GENOMIC DNA]</scope>
    <source>
        <strain evidence="6 7">NCTC13337</strain>
    </source>
</reference>
<feature type="transmembrane region" description="Helical" evidence="5">
    <location>
        <begin position="75"/>
        <end position="96"/>
    </location>
</feature>
<dbReference type="HAMAP" id="MF_00902">
    <property type="entry name" value="TatC"/>
    <property type="match status" value="1"/>
</dbReference>
<protein>
    <recommendedName>
        <fullName evidence="5">Sec-independent protein translocase protein TatC</fullName>
    </recommendedName>
</protein>
<dbReference type="PANTHER" id="PTHR30371">
    <property type="entry name" value="SEC-INDEPENDENT PROTEIN TRANSLOCASE PROTEIN TATC"/>
    <property type="match status" value="1"/>
</dbReference>
<proteinExistence type="inferred from homology"/>
<sequence length="256" mass="29043">MTNQSMDETDDREMSVVDHLIELRSCILYILLALALVFVALLPFNHQIYDWFARPVLNNLLPGQKMLVYQPIDAFLTPIKVCLFVAVLITIPWSLYQIWRFIAPGMYRHEKRMMLPILVSGTALFYIGVIFAYFVILPLMFAFLLKQGTALTDVAVMPDITNYLGLSLKMFMAFGLVFEVPVATVILVQMGVVEIKTLTSKRPYIVLIAFVVGMVLTPPDMFSQILLAVPMLILFEGGVLVAKYLQKKSEKNHESE</sequence>
<evidence type="ECO:0000256" key="4">
    <source>
        <dbReference type="ARBA" id="ARBA00023136"/>
    </source>
</evidence>
<dbReference type="Pfam" id="PF00902">
    <property type="entry name" value="TatC"/>
    <property type="match status" value="1"/>
</dbReference>
<comment type="similarity">
    <text evidence="5">Belongs to the TatC family.</text>
</comment>
<comment type="function">
    <text evidence="5">Part of the twin-arginine translocation (Tat) system that transports large folded proteins containing a characteristic twin-arginine motif in their signal peptide across membranes. Together with TatB, TatC is part of a receptor directly interacting with Tat signal peptides.</text>
</comment>
<organism evidence="6 7">
    <name type="scientific">Suttonella ornithocola</name>
    <dbReference type="NCBI Taxonomy" id="279832"/>
    <lineage>
        <taxon>Bacteria</taxon>
        <taxon>Pseudomonadati</taxon>
        <taxon>Pseudomonadota</taxon>
        <taxon>Gammaproteobacteria</taxon>
        <taxon>Cardiobacteriales</taxon>
        <taxon>Cardiobacteriaceae</taxon>
        <taxon>Suttonella</taxon>
    </lineage>
</organism>
<dbReference type="RefSeq" id="WP_072575995.1">
    <property type="nucleotide sequence ID" value="NZ_LWHB01000041.1"/>
</dbReference>
<evidence type="ECO:0000313" key="6">
    <source>
        <dbReference type="EMBL" id="SUO97217.1"/>
    </source>
</evidence>
<evidence type="ECO:0000313" key="7">
    <source>
        <dbReference type="Proteomes" id="UP000254601"/>
    </source>
</evidence>
<gene>
    <name evidence="5 6" type="primary">tatC</name>
    <name evidence="6" type="ORF">NCTC13337_02272</name>
</gene>
<dbReference type="PRINTS" id="PR01840">
    <property type="entry name" value="TATCFAMILY"/>
</dbReference>
<evidence type="ECO:0000256" key="2">
    <source>
        <dbReference type="ARBA" id="ARBA00022692"/>
    </source>
</evidence>
<dbReference type="GO" id="GO:0033281">
    <property type="term" value="C:TAT protein transport complex"/>
    <property type="evidence" value="ECO:0007669"/>
    <property type="project" value="UniProtKB-UniRule"/>
</dbReference>
<dbReference type="GO" id="GO:0065002">
    <property type="term" value="P:intracellular protein transmembrane transport"/>
    <property type="evidence" value="ECO:0007669"/>
    <property type="project" value="TreeGrafter"/>
</dbReference>
<feature type="transmembrane region" description="Helical" evidence="5">
    <location>
        <begin position="21"/>
        <end position="44"/>
    </location>
</feature>
<feature type="transmembrane region" description="Helical" evidence="5">
    <location>
        <begin position="202"/>
        <end position="219"/>
    </location>
</feature>
<keyword evidence="5" id="KW-0813">Transport</keyword>